<evidence type="ECO:0000259" key="5">
    <source>
        <dbReference type="PROSITE" id="PS50893"/>
    </source>
</evidence>
<dbReference type="Pfam" id="PF16326">
    <property type="entry name" value="ABC_tran_CTD"/>
    <property type="match status" value="1"/>
</dbReference>
<reference evidence="6 7" key="1">
    <citation type="submission" date="2017-08" db="EMBL/GenBank/DDBJ databases">
        <title>Aliifodinibius alkalisoli sp. nov., isolated from saline alkaline soil.</title>
        <authorList>
            <person name="Liu D."/>
            <person name="Zhang G."/>
        </authorList>
    </citation>
    <scope>NUCLEOTIDE SEQUENCE [LARGE SCALE GENOMIC DNA]</scope>
    <source>
        <strain evidence="6 7">WN023</strain>
    </source>
</reference>
<evidence type="ECO:0000313" key="7">
    <source>
        <dbReference type="Proteomes" id="UP000218831"/>
    </source>
</evidence>
<name>A0A2A2G5A8_9BACT</name>
<keyword evidence="7" id="KW-1185">Reference proteome</keyword>
<dbReference type="InterPro" id="IPR027417">
    <property type="entry name" value="P-loop_NTPase"/>
</dbReference>
<feature type="compositionally biased region" description="Basic and acidic residues" evidence="4">
    <location>
        <begin position="521"/>
        <end position="539"/>
    </location>
</feature>
<keyword evidence="1" id="KW-0547">Nucleotide-binding</keyword>
<organism evidence="6 7">
    <name type="scientific">Fodinibius salipaludis</name>
    <dbReference type="NCBI Taxonomy" id="2032627"/>
    <lineage>
        <taxon>Bacteria</taxon>
        <taxon>Pseudomonadati</taxon>
        <taxon>Balneolota</taxon>
        <taxon>Balneolia</taxon>
        <taxon>Balneolales</taxon>
        <taxon>Balneolaceae</taxon>
        <taxon>Fodinibius</taxon>
    </lineage>
</organism>
<feature type="domain" description="ABC transporter" evidence="5">
    <location>
        <begin position="4"/>
        <end position="254"/>
    </location>
</feature>
<dbReference type="GO" id="GO:0003677">
    <property type="term" value="F:DNA binding"/>
    <property type="evidence" value="ECO:0007669"/>
    <property type="project" value="InterPro"/>
</dbReference>
<dbReference type="InterPro" id="IPR037118">
    <property type="entry name" value="Val-tRNA_synth_C_sf"/>
</dbReference>
<feature type="compositionally biased region" description="Low complexity" evidence="4">
    <location>
        <begin position="545"/>
        <end position="555"/>
    </location>
</feature>
<accession>A0A2A2G5A8</accession>
<comment type="caution">
    <text evidence="6">The sequence shown here is derived from an EMBL/GenBank/DDBJ whole genome shotgun (WGS) entry which is preliminary data.</text>
</comment>
<dbReference type="Proteomes" id="UP000218831">
    <property type="component" value="Unassembled WGS sequence"/>
</dbReference>
<dbReference type="InterPro" id="IPR003593">
    <property type="entry name" value="AAA+_ATPase"/>
</dbReference>
<feature type="coiled-coil region" evidence="3">
    <location>
        <begin position="87"/>
        <end position="118"/>
    </location>
</feature>
<dbReference type="InterPro" id="IPR032781">
    <property type="entry name" value="ABC_tran_Xtn"/>
</dbReference>
<dbReference type="PANTHER" id="PTHR42855">
    <property type="entry name" value="ABC TRANSPORTER ATP-BINDING SUBUNIT"/>
    <property type="match status" value="1"/>
</dbReference>
<evidence type="ECO:0000313" key="6">
    <source>
        <dbReference type="EMBL" id="PAU92821.1"/>
    </source>
</evidence>
<evidence type="ECO:0000256" key="4">
    <source>
        <dbReference type="SAM" id="MobiDB-lite"/>
    </source>
</evidence>
<dbReference type="GO" id="GO:0005524">
    <property type="term" value="F:ATP binding"/>
    <property type="evidence" value="ECO:0007669"/>
    <property type="project" value="UniProtKB-KW"/>
</dbReference>
<dbReference type="PROSITE" id="PS50893">
    <property type="entry name" value="ABC_TRANSPORTER_2"/>
    <property type="match status" value="2"/>
</dbReference>
<feature type="domain" description="ABC transporter" evidence="5">
    <location>
        <begin position="319"/>
        <end position="538"/>
    </location>
</feature>
<evidence type="ECO:0000256" key="1">
    <source>
        <dbReference type="ARBA" id="ARBA00022741"/>
    </source>
</evidence>
<sequence length="629" mass="73144">MTYLSTENLSKNYGHKVLFEDLTFGIAEGDKTALIAENGTGKSTLLHILAGNETPDKGKVMIQNDVSIGFLEQDPQLDHSLTIRDYIAQSNNDMVRLIQEYERAAEAQANDYNEETQQAFQKAASKMDAANAWDYEQRMEQILGKLNIHDLDQSIATLSGGQRKRVALAFVLLDDPDMLILDEPTNHLDVEMIEWLEDYLKSTNKTLLMVTHDRYFLDRVCDHIIELENGKLYHHQGNYQYFLQKRAERREIERKRAHKANQLYKQELEWMRRSPKARTSKSKSRIDDFKELEDELDTGPDGPELRLQMDMQRMGGKILELLNVSKSYDEEQILDSFYYDFEKGERIGIIGENGVGKSTFLKILTGEESFDSGKRRVGETIVFGHYRQEGLDFDEDQRVIDVIEEVRKVVELADGSKISASQFLKHFMFTSEMQYTPVKNLSGGEKRRLSLMMVLLENPNFLVLDEPTNDLDLLTLNKLEEFLMGFEGCLIIASHDRFFMDKLVDHYLIFEGEGKVHDHHGTYEEYRKQKKQREAEERAKKKTKSSTSQNRKNSSGNYEERLSYNERREYNKLEDKIAELEEKKEELEAEISSGNLDHEELREKSDEYSALKAKIEECTERWFELAERA</sequence>
<dbReference type="Pfam" id="PF12848">
    <property type="entry name" value="ABC_tran_Xtn"/>
    <property type="match status" value="1"/>
</dbReference>
<dbReference type="Pfam" id="PF00005">
    <property type="entry name" value="ABC_tran"/>
    <property type="match status" value="2"/>
</dbReference>
<evidence type="ECO:0000256" key="2">
    <source>
        <dbReference type="ARBA" id="ARBA00022840"/>
    </source>
</evidence>
<dbReference type="InterPro" id="IPR003439">
    <property type="entry name" value="ABC_transporter-like_ATP-bd"/>
</dbReference>
<dbReference type="InterPro" id="IPR051309">
    <property type="entry name" value="ABCF_ATPase"/>
</dbReference>
<dbReference type="OrthoDB" id="1521973at2"/>
<dbReference type="FunFam" id="3.40.50.300:FF:000011">
    <property type="entry name" value="Putative ABC transporter ATP-binding component"/>
    <property type="match status" value="1"/>
</dbReference>
<dbReference type="GO" id="GO:0016887">
    <property type="term" value="F:ATP hydrolysis activity"/>
    <property type="evidence" value="ECO:0007669"/>
    <property type="project" value="InterPro"/>
</dbReference>
<gene>
    <name evidence="6" type="ORF">CK503_15135</name>
</gene>
<feature type="region of interest" description="Disordered" evidence="4">
    <location>
        <begin position="521"/>
        <end position="563"/>
    </location>
</feature>
<dbReference type="SUPFAM" id="SSF52540">
    <property type="entry name" value="P-loop containing nucleoside triphosphate hydrolases"/>
    <property type="match status" value="2"/>
</dbReference>
<dbReference type="Gene3D" id="3.40.50.300">
    <property type="entry name" value="P-loop containing nucleotide triphosphate hydrolases"/>
    <property type="match status" value="2"/>
</dbReference>
<dbReference type="PANTHER" id="PTHR42855:SF1">
    <property type="entry name" value="ABC TRANSPORTER DOMAIN-CONTAINING PROTEIN"/>
    <property type="match status" value="1"/>
</dbReference>
<protein>
    <submittedName>
        <fullName evidence="6">ABC transporter</fullName>
    </submittedName>
</protein>
<evidence type="ECO:0000256" key="3">
    <source>
        <dbReference type="SAM" id="Coils"/>
    </source>
</evidence>
<keyword evidence="3" id="KW-0175">Coiled coil</keyword>
<dbReference type="AlphaFoldDB" id="A0A2A2G5A8"/>
<dbReference type="CDD" id="cd03221">
    <property type="entry name" value="ABCF_EF-3"/>
    <property type="match status" value="2"/>
</dbReference>
<keyword evidence="2" id="KW-0067">ATP-binding</keyword>
<dbReference type="SMART" id="SM00382">
    <property type="entry name" value="AAA"/>
    <property type="match status" value="2"/>
</dbReference>
<dbReference type="EMBL" id="NSKE01000013">
    <property type="protein sequence ID" value="PAU92821.1"/>
    <property type="molecule type" value="Genomic_DNA"/>
</dbReference>
<dbReference type="InterPro" id="IPR032524">
    <property type="entry name" value="ABC_tran_C"/>
</dbReference>
<proteinExistence type="predicted"/>
<feature type="coiled-coil region" evidence="3">
    <location>
        <begin position="563"/>
        <end position="621"/>
    </location>
</feature>
<dbReference type="RefSeq" id="WP_095607674.1">
    <property type="nucleotide sequence ID" value="NZ_NSKE01000013.1"/>
</dbReference>
<dbReference type="Gene3D" id="1.10.287.380">
    <property type="entry name" value="Valyl-tRNA synthetase, C-terminal domain"/>
    <property type="match status" value="1"/>
</dbReference>